<dbReference type="AlphaFoldDB" id="C9MS95"/>
<sequence>MTVVTVKTKMASLHPLHVESEGLTGKTSEAERIRIRFKLASTPPVLMPDTGRDERKHGTDRT</sequence>
<comment type="caution">
    <text evidence="2">The sequence shown here is derived from an EMBL/GenBank/DDBJ whole genome shotgun (WGS) entry which is preliminary data.</text>
</comment>
<feature type="compositionally biased region" description="Basic and acidic residues" evidence="1">
    <location>
        <begin position="50"/>
        <end position="62"/>
    </location>
</feature>
<proteinExistence type="predicted"/>
<evidence type="ECO:0000313" key="2">
    <source>
        <dbReference type="EMBL" id="EEX17636.1"/>
    </source>
</evidence>
<gene>
    <name evidence="2" type="ORF">HMPREF0973_02509</name>
</gene>
<keyword evidence="3" id="KW-1185">Reference proteome</keyword>
<accession>C9MS95</accession>
<name>C9MS95_9BACT</name>
<dbReference type="STRING" id="649761.HMPREF0973_02509"/>
<evidence type="ECO:0000256" key="1">
    <source>
        <dbReference type="SAM" id="MobiDB-lite"/>
    </source>
</evidence>
<dbReference type="Proteomes" id="UP000003327">
    <property type="component" value="Unassembled WGS sequence"/>
</dbReference>
<dbReference type="RefSeq" id="WP_004384195.1">
    <property type="nucleotide sequence ID" value="NZ_GG698716.1"/>
</dbReference>
<dbReference type="HOGENOM" id="CLU_2900511_0_0_10"/>
<organism evidence="2 3">
    <name type="scientific">Prevotella veroralis F0319</name>
    <dbReference type="NCBI Taxonomy" id="649761"/>
    <lineage>
        <taxon>Bacteria</taxon>
        <taxon>Pseudomonadati</taxon>
        <taxon>Bacteroidota</taxon>
        <taxon>Bacteroidia</taxon>
        <taxon>Bacteroidales</taxon>
        <taxon>Prevotellaceae</taxon>
        <taxon>Prevotella</taxon>
    </lineage>
</organism>
<reference evidence="2 3" key="1">
    <citation type="submission" date="2009-09" db="EMBL/GenBank/DDBJ databases">
        <authorList>
            <person name="Weinstock G."/>
            <person name="Sodergren E."/>
            <person name="Clifton S."/>
            <person name="Fulton L."/>
            <person name="Fulton B."/>
            <person name="Courtney L."/>
            <person name="Fronick C."/>
            <person name="Harrison M."/>
            <person name="Strong C."/>
            <person name="Farmer C."/>
            <person name="Delahaunty K."/>
            <person name="Markovic C."/>
            <person name="Hall O."/>
            <person name="Minx P."/>
            <person name="Tomlinson C."/>
            <person name="Mitreva M."/>
            <person name="Nelson J."/>
            <person name="Hou S."/>
            <person name="Wollam A."/>
            <person name="Pepin K.H."/>
            <person name="Johnson M."/>
            <person name="Bhonagiri V."/>
            <person name="Nash W.E."/>
            <person name="Warren W."/>
            <person name="Chinwalla A."/>
            <person name="Mardis E.R."/>
            <person name="Wilson R.K."/>
        </authorList>
    </citation>
    <scope>NUCLEOTIDE SEQUENCE [LARGE SCALE GENOMIC DNA]</scope>
    <source>
        <strain evidence="2 3">F0319</strain>
    </source>
</reference>
<dbReference type="EMBL" id="ACVA01000061">
    <property type="protein sequence ID" value="EEX17636.1"/>
    <property type="molecule type" value="Genomic_DNA"/>
</dbReference>
<protein>
    <submittedName>
        <fullName evidence="2">Uncharacterized protein</fullName>
    </submittedName>
</protein>
<feature type="region of interest" description="Disordered" evidence="1">
    <location>
        <begin position="42"/>
        <end position="62"/>
    </location>
</feature>
<evidence type="ECO:0000313" key="3">
    <source>
        <dbReference type="Proteomes" id="UP000003327"/>
    </source>
</evidence>